<dbReference type="PANTHER" id="PTHR48098">
    <property type="entry name" value="ENTEROCHELIN ESTERASE-RELATED"/>
    <property type="match status" value="1"/>
</dbReference>
<evidence type="ECO:0000256" key="1">
    <source>
        <dbReference type="SAM" id="MobiDB-lite"/>
    </source>
</evidence>
<dbReference type="Proteomes" id="UP001501470">
    <property type="component" value="Unassembled WGS sequence"/>
</dbReference>
<dbReference type="InterPro" id="IPR050583">
    <property type="entry name" value="Mycobacterial_A85_antigen"/>
</dbReference>
<accession>A0ABN2AZ01</accession>
<feature type="compositionally biased region" description="Basic and acidic residues" evidence="1">
    <location>
        <begin position="204"/>
        <end position="214"/>
    </location>
</feature>
<name>A0ABN2AZ01_9ACTN</name>
<proteinExistence type="predicted"/>
<evidence type="ECO:0000313" key="3">
    <source>
        <dbReference type="Proteomes" id="UP001501470"/>
    </source>
</evidence>
<organism evidence="2 3">
    <name type="scientific">Dactylosporangium maewongense</name>
    <dbReference type="NCBI Taxonomy" id="634393"/>
    <lineage>
        <taxon>Bacteria</taxon>
        <taxon>Bacillati</taxon>
        <taxon>Actinomycetota</taxon>
        <taxon>Actinomycetes</taxon>
        <taxon>Micromonosporales</taxon>
        <taxon>Micromonosporaceae</taxon>
        <taxon>Dactylosporangium</taxon>
    </lineage>
</organism>
<dbReference type="SUPFAM" id="SSF53474">
    <property type="entry name" value="alpha/beta-Hydrolases"/>
    <property type="match status" value="1"/>
</dbReference>
<evidence type="ECO:0000313" key="2">
    <source>
        <dbReference type="EMBL" id="GAA1530532.1"/>
    </source>
</evidence>
<dbReference type="RefSeq" id="WP_344505039.1">
    <property type="nucleotide sequence ID" value="NZ_BAAAQD010000011.1"/>
</dbReference>
<evidence type="ECO:0008006" key="4">
    <source>
        <dbReference type="Google" id="ProtNLM"/>
    </source>
</evidence>
<dbReference type="PANTHER" id="PTHR48098:SF3">
    <property type="entry name" value="IRON(III) ENTEROBACTIN ESTERASE"/>
    <property type="match status" value="1"/>
</dbReference>
<reference evidence="2 3" key="1">
    <citation type="journal article" date="2019" name="Int. J. Syst. Evol. Microbiol.">
        <title>The Global Catalogue of Microorganisms (GCM) 10K type strain sequencing project: providing services to taxonomists for standard genome sequencing and annotation.</title>
        <authorList>
            <consortium name="The Broad Institute Genomics Platform"/>
            <consortium name="The Broad Institute Genome Sequencing Center for Infectious Disease"/>
            <person name="Wu L."/>
            <person name="Ma J."/>
        </authorList>
    </citation>
    <scope>NUCLEOTIDE SEQUENCE [LARGE SCALE GENOMIC DNA]</scope>
    <source>
        <strain evidence="2 3">JCM 15933</strain>
    </source>
</reference>
<keyword evidence="3" id="KW-1185">Reference proteome</keyword>
<feature type="compositionally biased region" description="Basic and acidic residues" evidence="1">
    <location>
        <begin position="228"/>
        <end position="242"/>
    </location>
</feature>
<dbReference type="Gene3D" id="3.40.50.1820">
    <property type="entry name" value="alpha/beta hydrolase"/>
    <property type="match status" value="1"/>
</dbReference>
<comment type="caution">
    <text evidence="2">The sequence shown here is derived from an EMBL/GenBank/DDBJ whole genome shotgun (WGS) entry which is preliminary data.</text>
</comment>
<gene>
    <name evidence="2" type="ORF">GCM10009827_055200</name>
</gene>
<dbReference type="EMBL" id="BAAAQD010000011">
    <property type="protein sequence ID" value="GAA1530532.1"/>
    <property type="molecule type" value="Genomic_DNA"/>
</dbReference>
<sequence length="242" mass="25763">MTALCVPVLGGTLEVRVVSPAGGAPVVLVAHDGPAYEDGAALSTLARGTHVALLSPGDRNEWYSANPAYADALVDRVLPRLPAGPRVGLGASLGALALLHAEHHRPGTFAGLFLQSGSFFTAELDPQESGFPRYRRILDFVDVAAPTAAETVLTCGRDEENLHNNRAMARRLGVPLIEVPGGHSMTTWRDALGPHLPPLLRQFTDGREFTDGPSHRPAARHGAGLAPRVRDADRPDRPDPRP</sequence>
<protein>
    <recommendedName>
        <fullName evidence="4">Esterase</fullName>
    </recommendedName>
</protein>
<dbReference type="InterPro" id="IPR029058">
    <property type="entry name" value="AB_hydrolase_fold"/>
</dbReference>
<feature type="region of interest" description="Disordered" evidence="1">
    <location>
        <begin position="204"/>
        <end position="242"/>
    </location>
</feature>